<keyword evidence="2 3" id="KW-0143">Chaperone</keyword>
<dbReference type="PANTHER" id="PTHR21237:SF23">
    <property type="entry name" value="GRPE PROTEIN HOMOLOG, MITOCHONDRIAL"/>
    <property type="match status" value="1"/>
</dbReference>
<keyword evidence="3 4" id="KW-0346">Stress response</keyword>
<feature type="region of interest" description="Disordered" evidence="7">
    <location>
        <begin position="1"/>
        <end position="42"/>
    </location>
</feature>
<evidence type="ECO:0000256" key="6">
    <source>
        <dbReference type="SAM" id="Coils"/>
    </source>
</evidence>
<dbReference type="Proteomes" id="UP000321291">
    <property type="component" value="Chromosome"/>
</dbReference>
<dbReference type="InterPro" id="IPR000740">
    <property type="entry name" value="GrpE"/>
</dbReference>
<keyword evidence="3" id="KW-0963">Cytoplasm</keyword>
<dbReference type="GO" id="GO:0006457">
    <property type="term" value="P:protein folding"/>
    <property type="evidence" value="ECO:0007669"/>
    <property type="project" value="InterPro"/>
</dbReference>
<dbReference type="SUPFAM" id="SSF51064">
    <property type="entry name" value="Head domain of nucleotide exchange factor GrpE"/>
    <property type="match status" value="1"/>
</dbReference>
<accession>A0A5B8VJH4</accession>
<keyword evidence="6" id="KW-0175">Coiled coil</keyword>
<reference evidence="8 9" key="1">
    <citation type="journal article" date="2017" name="Int. J. Syst. Evol. Microbiol.">
        <title>Arachidicoccus ginsenosidivorans sp. nov., with ginsenoside-converting activity isolated from ginseng cultivating soil.</title>
        <authorList>
            <person name="Siddiqi M.Z."/>
            <person name="Aslam Z."/>
            <person name="Im W.T."/>
        </authorList>
    </citation>
    <scope>NUCLEOTIDE SEQUENCE [LARGE SCALE GENOMIC DNA]</scope>
    <source>
        <strain evidence="8 9">Gsoil 809</strain>
    </source>
</reference>
<evidence type="ECO:0000256" key="1">
    <source>
        <dbReference type="ARBA" id="ARBA00009054"/>
    </source>
</evidence>
<dbReference type="RefSeq" id="WP_146780369.1">
    <property type="nucleotide sequence ID" value="NZ_CP042434.1"/>
</dbReference>
<dbReference type="GO" id="GO:0042803">
    <property type="term" value="F:protein homodimerization activity"/>
    <property type="evidence" value="ECO:0007669"/>
    <property type="project" value="InterPro"/>
</dbReference>
<evidence type="ECO:0000313" key="8">
    <source>
        <dbReference type="EMBL" id="QEC71112.1"/>
    </source>
</evidence>
<evidence type="ECO:0000256" key="5">
    <source>
        <dbReference type="RuleBase" id="RU004478"/>
    </source>
</evidence>
<dbReference type="OrthoDB" id="9812586at2"/>
<dbReference type="KEGG" id="agi:FSB73_04860"/>
<feature type="coiled-coil region" evidence="6">
    <location>
        <begin position="49"/>
        <end position="76"/>
    </location>
</feature>
<dbReference type="InterPro" id="IPR009012">
    <property type="entry name" value="GrpE_head"/>
</dbReference>
<evidence type="ECO:0000256" key="2">
    <source>
        <dbReference type="ARBA" id="ARBA00023186"/>
    </source>
</evidence>
<name>A0A5B8VJH4_9BACT</name>
<comment type="subunit">
    <text evidence="3">Homodimer.</text>
</comment>
<proteinExistence type="inferred from homology"/>
<comment type="subcellular location">
    <subcellularLocation>
        <location evidence="3">Cytoplasm</location>
    </subcellularLocation>
</comment>
<evidence type="ECO:0000256" key="7">
    <source>
        <dbReference type="SAM" id="MobiDB-lite"/>
    </source>
</evidence>
<evidence type="ECO:0000256" key="4">
    <source>
        <dbReference type="RuleBase" id="RU000639"/>
    </source>
</evidence>
<protein>
    <recommendedName>
        <fullName evidence="3 4">Protein GrpE</fullName>
    </recommendedName>
    <alternativeName>
        <fullName evidence="3">HSP-70 cofactor</fullName>
    </alternativeName>
</protein>
<dbReference type="GO" id="GO:0051082">
    <property type="term" value="F:unfolded protein binding"/>
    <property type="evidence" value="ECO:0007669"/>
    <property type="project" value="TreeGrafter"/>
</dbReference>
<comment type="function">
    <text evidence="3 4">Participates actively in the response to hyperosmotic and heat shock by preventing the aggregation of stress-denatured proteins, in association with DnaK and GrpE. It is the nucleotide exchange factor for DnaK and may function as a thermosensor. Unfolded proteins bind initially to DnaJ; upon interaction with the DnaJ-bound protein, DnaK hydrolyzes its bound ATP, resulting in the formation of a stable complex. GrpE releases ADP from DnaK; ATP binding to DnaK triggers the release of the substrate protein, thus completing the reaction cycle. Several rounds of ATP-dependent interactions between DnaJ, DnaK and GrpE are required for fully efficient folding.</text>
</comment>
<evidence type="ECO:0000256" key="3">
    <source>
        <dbReference type="HAMAP-Rule" id="MF_01151"/>
    </source>
</evidence>
<dbReference type="PROSITE" id="PS01071">
    <property type="entry name" value="GRPE"/>
    <property type="match status" value="1"/>
</dbReference>
<feature type="compositionally biased region" description="Polar residues" evidence="7">
    <location>
        <begin position="18"/>
        <end position="30"/>
    </location>
</feature>
<dbReference type="EMBL" id="CP042434">
    <property type="protein sequence ID" value="QEC71112.1"/>
    <property type="molecule type" value="Genomic_DNA"/>
</dbReference>
<dbReference type="GO" id="GO:0005737">
    <property type="term" value="C:cytoplasm"/>
    <property type="evidence" value="ECO:0007669"/>
    <property type="project" value="UniProtKB-SubCell"/>
</dbReference>
<dbReference type="AlphaFoldDB" id="A0A5B8VJH4"/>
<dbReference type="Pfam" id="PF01025">
    <property type="entry name" value="GrpE"/>
    <property type="match status" value="1"/>
</dbReference>
<comment type="similarity">
    <text evidence="1 3 5">Belongs to the GrpE family.</text>
</comment>
<dbReference type="PRINTS" id="PR00773">
    <property type="entry name" value="GRPEPROTEIN"/>
</dbReference>
<dbReference type="InterPro" id="IPR013805">
    <property type="entry name" value="GrpE_CC"/>
</dbReference>
<evidence type="ECO:0000313" key="9">
    <source>
        <dbReference type="Proteomes" id="UP000321291"/>
    </source>
</evidence>
<dbReference type="GO" id="GO:0000774">
    <property type="term" value="F:adenyl-nucleotide exchange factor activity"/>
    <property type="evidence" value="ECO:0007669"/>
    <property type="project" value="InterPro"/>
</dbReference>
<gene>
    <name evidence="3" type="primary">grpE</name>
    <name evidence="8" type="ORF">FSB73_04860</name>
</gene>
<sequence length="194" mass="21903">MSIHGKAHHEDDEKFQENQDVNTDNQSNEENQVDVEDGQTAPDAVISEAARLADALAEQKEKYIRLMAEFENYKRRTAKERIELIQTAGKDIIVSLLDVLDDCDRAEKQMNVDTDINHVREGSQLVFNKFRKILEAKGVKAMDSQGQDFDVETQEAIAEVPGTEQQSGKVIDVIQKGYLLNDKLIRFAKVVVGK</sequence>
<organism evidence="8 9">
    <name type="scientific">Arachidicoccus ginsenosidivorans</name>
    <dbReference type="NCBI Taxonomy" id="496057"/>
    <lineage>
        <taxon>Bacteria</taxon>
        <taxon>Pseudomonadati</taxon>
        <taxon>Bacteroidota</taxon>
        <taxon>Chitinophagia</taxon>
        <taxon>Chitinophagales</taxon>
        <taxon>Chitinophagaceae</taxon>
        <taxon>Arachidicoccus</taxon>
    </lineage>
</organism>
<dbReference type="PANTHER" id="PTHR21237">
    <property type="entry name" value="GRPE PROTEIN"/>
    <property type="match status" value="1"/>
</dbReference>
<dbReference type="Gene3D" id="3.90.20.20">
    <property type="match status" value="1"/>
</dbReference>
<dbReference type="GO" id="GO:0051087">
    <property type="term" value="F:protein-folding chaperone binding"/>
    <property type="evidence" value="ECO:0007669"/>
    <property type="project" value="InterPro"/>
</dbReference>
<dbReference type="Gene3D" id="2.30.22.10">
    <property type="entry name" value="Head domain of nucleotide exchange factor GrpE"/>
    <property type="match status" value="1"/>
</dbReference>
<feature type="compositionally biased region" description="Basic and acidic residues" evidence="7">
    <location>
        <begin position="8"/>
        <end position="17"/>
    </location>
</feature>
<dbReference type="SUPFAM" id="SSF58014">
    <property type="entry name" value="Coiled-coil domain of nucleotide exchange factor GrpE"/>
    <property type="match status" value="1"/>
</dbReference>
<keyword evidence="9" id="KW-1185">Reference proteome</keyword>
<dbReference type="HAMAP" id="MF_01151">
    <property type="entry name" value="GrpE"/>
    <property type="match status" value="1"/>
</dbReference>
<dbReference type="CDD" id="cd00446">
    <property type="entry name" value="GrpE"/>
    <property type="match status" value="1"/>
</dbReference>